<dbReference type="SUPFAM" id="SSF53448">
    <property type="entry name" value="Nucleotide-diphospho-sugar transferases"/>
    <property type="match status" value="1"/>
</dbReference>
<dbReference type="NCBIfam" id="TIGR00453">
    <property type="entry name" value="ispD"/>
    <property type="match status" value="1"/>
</dbReference>
<evidence type="ECO:0000256" key="2">
    <source>
        <dbReference type="ARBA" id="ARBA00004787"/>
    </source>
</evidence>
<reference evidence="8" key="2">
    <citation type="journal article" date="2021" name="PeerJ">
        <title>Extensive microbial diversity within the chicken gut microbiome revealed by metagenomics and culture.</title>
        <authorList>
            <person name="Gilroy R."/>
            <person name="Ravi A."/>
            <person name="Getino M."/>
            <person name="Pursley I."/>
            <person name="Horton D.L."/>
            <person name="Alikhan N.F."/>
            <person name="Baker D."/>
            <person name="Gharbi K."/>
            <person name="Hall N."/>
            <person name="Watson M."/>
            <person name="Adriaenssens E.M."/>
            <person name="Foster-Nyarko E."/>
            <person name="Jarju S."/>
            <person name="Secka A."/>
            <person name="Antonio M."/>
            <person name="Oren A."/>
            <person name="Chaudhuri R.R."/>
            <person name="La Ragione R."/>
            <person name="Hildebrand F."/>
            <person name="Pallen M.J."/>
        </authorList>
    </citation>
    <scope>NUCLEOTIDE SEQUENCE</scope>
    <source>
        <strain evidence="8">CHK180-2868</strain>
    </source>
</reference>
<evidence type="ECO:0000256" key="1">
    <source>
        <dbReference type="ARBA" id="ARBA00001282"/>
    </source>
</evidence>
<evidence type="ECO:0000256" key="7">
    <source>
        <dbReference type="HAMAP-Rule" id="MF_00108"/>
    </source>
</evidence>
<feature type="site" description="Positions MEP for the nucleophilic attack" evidence="7">
    <location>
        <position position="159"/>
    </location>
</feature>
<sequence>MNLKWGAIVLAAGQGRRMHSRVAKQFLLLNGRPVIYYALKAFEESQAESVVLVTGEEEIPYCREEIVEKYGFKKVKAVVAGGAERYHSVRNGLREFQKTFSKDDIVLIHDGARPLLNSAIIERTLAAASQYHACTAAMPVKDTIKVADEEAFAETTLDRSRLWQIQTPQAFSCGLILSAYEKLFADPELQKGITDDAMVVESMTGERVKLVEGSYENLKVTTPEDMVIAECLLKEREKNQTIRF</sequence>
<dbReference type="InterPro" id="IPR001228">
    <property type="entry name" value="IspD"/>
</dbReference>
<dbReference type="GO" id="GO:0050518">
    <property type="term" value="F:2-C-methyl-D-erythritol 4-phosphate cytidylyltransferase activity"/>
    <property type="evidence" value="ECO:0007669"/>
    <property type="project" value="UniProtKB-UniRule"/>
</dbReference>
<dbReference type="InterPro" id="IPR018294">
    <property type="entry name" value="ISPD_synthase_CS"/>
</dbReference>
<dbReference type="InterPro" id="IPR034683">
    <property type="entry name" value="IspD/TarI"/>
</dbReference>
<dbReference type="InterPro" id="IPR029044">
    <property type="entry name" value="Nucleotide-diphossugar_trans"/>
</dbReference>
<organism evidence="8 9">
    <name type="scientific">Candidatus Copromonas faecavium</name>
    <name type="common">nom. illeg.</name>
    <dbReference type="NCBI Taxonomy" id="2840740"/>
    <lineage>
        <taxon>Bacteria</taxon>
        <taxon>Bacillati</taxon>
        <taxon>Bacillota</taxon>
        <taxon>Clostridia</taxon>
        <taxon>Lachnospirales</taxon>
        <taxon>Lachnospiraceae</taxon>
        <taxon>Candidatus Copromonas (nom. illeg.)</taxon>
    </lineage>
</organism>
<keyword evidence="4 7" id="KW-0808">Transferase</keyword>
<comment type="catalytic activity">
    <reaction evidence="1 7">
        <text>2-C-methyl-D-erythritol 4-phosphate + CTP + H(+) = 4-CDP-2-C-methyl-D-erythritol + diphosphate</text>
        <dbReference type="Rhea" id="RHEA:13429"/>
        <dbReference type="ChEBI" id="CHEBI:15378"/>
        <dbReference type="ChEBI" id="CHEBI:33019"/>
        <dbReference type="ChEBI" id="CHEBI:37563"/>
        <dbReference type="ChEBI" id="CHEBI:57823"/>
        <dbReference type="ChEBI" id="CHEBI:58262"/>
        <dbReference type="EC" id="2.7.7.60"/>
    </reaction>
</comment>
<keyword evidence="5 7" id="KW-0548">Nucleotidyltransferase</keyword>
<dbReference type="Pfam" id="PF01128">
    <property type="entry name" value="IspD"/>
    <property type="match status" value="1"/>
</dbReference>
<evidence type="ECO:0000313" key="9">
    <source>
        <dbReference type="Proteomes" id="UP000824250"/>
    </source>
</evidence>
<dbReference type="Proteomes" id="UP000824250">
    <property type="component" value="Unassembled WGS sequence"/>
</dbReference>
<protein>
    <recommendedName>
        <fullName evidence="7">2-C-methyl-D-erythritol 4-phosphate cytidylyltransferase</fullName>
        <ecNumber evidence="7">2.7.7.60</ecNumber>
    </recommendedName>
    <alternativeName>
        <fullName evidence="7">4-diphosphocytidyl-2C-methyl-D-erythritol synthase</fullName>
    </alternativeName>
    <alternativeName>
        <fullName evidence="7">MEP cytidylyltransferase</fullName>
        <shortName evidence="7">MCT</shortName>
    </alternativeName>
</protein>
<evidence type="ECO:0000256" key="5">
    <source>
        <dbReference type="ARBA" id="ARBA00022695"/>
    </source>
</evidence>
<dbReference type="HAMAP" id="MF_00108">
    <property type="entry name" value="IspD"/>
    <property type="match status" value="1"/>
</dbReference>
<comment type="pathway">
    <text evidence="2 7">Isoprenoid biosynthesis; isopentenyl diphosphate biosynthesis via DXP pathway; isopentenyl diphosphate from 1-deoxy-D-xylulose 5-phosphate: step 2/6.</text>
</comment>
<gene>
    <name evidence="7 8" type="primary">ispD</name>
    <name evidence="8" type="ORF">IAB28_07650</name>
</gene>
<feature type="site" description="Positions MEP for the nucleophilic attack" evidence="7">
    <location>
        <position position="219"/>
    </location>
</feature>
<dbReference type="EMBL" id="DVGC01000041">
    <property type="protein sequence ID" value="HIR05825.1"/>
    <property type="molecule type" value="Genomic_DNA"/>
</dbReference>
<dbReference type="FunFam" id="3.90.550.10:FF:000003">
    <property type="entry name" value="2-C-methyl-D-erythritol 4-phosphate cytidylyltransferase"/>
    <property type="match status" value="1"/>
</dbReference>
<dbReference type="Gene3D" id="3.90.550.10">
    <property type="entry name" value="Spore Coat Polysaccharide Biosynthesis Protein SpsA, Chain A"/>
    <property type="match status" value="1"/>
</dbReference>
<feature type="site" description="Transition state stabilizer" evidence="7">
    <location>
        <position position="17"/>
    </location>
</feature>
<dbReference type="EC" id="2.7.7.60" evidence="7"/>
<dbReference type="GO" id="GO:0019288">
    <property type="term" value="P:isopentenyl diphosphate biosynthetic process, methylerythritol 4-phosphate pathway"/>
    <property type="evidence" value="ECO:0007669"/>
    <property type="project" value="UniProtKB-UniRule"/>
</dbReference>
<feature type="site" description="Transition state stabilizer" evidence="7">
    <location>
        <position position="24"/>
    </location>
</feature>
<dbReference type="InterPro" id="IPR050088">
    <property type="entry name" value="IspD/TarI_cytidylyltransf_bact"/>
</dbReference>
<reference evidence="8" key="1">
    <citation type="submission" date="2020-10" db="EMBL/GenBank/DDBJ databases">
        <authorList>
            <person name="Gilroy R."/>
        </authorList>
    </citation>
    <scope>NUCLEOTIDE SEQUENCE</scope>
    <source>
        <strain evidence="8">CHK180-2868</strain>
    </source>
</reference>
<accession>A0A9D1A5E7</accession>
<evidence type="ECO:0000256" key="4">
    <source>
        <dbReference type="ARBA" id="ARBA00022679"/>
    </source>
</evidence>
<dbReference type="PROSITE" id="PS01295">
    <property type="entry name" value="ISPD"/>
    <property type="match status" value="1"/>
</dbReference>
<comment type="caution">
    <text evidence="8">The sequence shown here is derived from an EMBL/GenBank/DDBJ whole genome shotgun (WGS) entry which is preliminary data.</text>
</comment>
<evidence type="ECO:0000256" key="6">
    <source>
        <dbReference type="ARBA" id="ARBA00023229"/>
    </source>
</evidence>
<dbReference type="PANTHER" id="PTHR32125:SF4">
    <property type="entry name" value="2-C-METHYL-D-ERYTHRITOL 4-PHOSPHATE CYTIDYLYLTRANSFERASE, CHLOROPLASTIC"/>
    <property type="match status" value="1"/>
</dbReference>
<proteinExistence type="inferred from homology"/>
<keyword evidence="6 7" id="KW-0414">Isoprene biosynthesis</keyword>
<evidence type="ECO:0000313" key="8">
    <source>
        <dbReference type="EMBL" id="HIR05825.1"/>
    </source>
</evidence>
<dbReference type="CDD" id="cd02516">
    <property type="entry name" value="CDP-ME_synthetase"/>
    <property type="match status" value="1"/>
</dbReference>
<name>A0A9D1A5E7_9FIRM</name>
<dbReference type="AlphaFoldDB" id="A0A9D1A5E7"/>
<comment type="similarity">
    <text evidence="3 7">Belongs to the IspD/TarI cytidylyltransferase family. IspD subfamily.</text>
</comment>
<evidence type="ECO:0000256" key="3">
    <source>
        <dbReference type="ARBA" id="ARBA00009789"/>
    </source>
</evidence>
<comment type="function">
    <text evidence="7">Catalyzes the formation of 4-diphosphocytidyl-2-C-methyl-D-erythritol from CTP and 2-C-methyl-D-erythritol 4-phosphate (MEP).</text>
</comment>
<dbReference type="PANTHER" id="PTHR32125">
    <property type="entry name" value="2-C-METHYL-D-ERYTHRITOL 4-PHOSPHATE CYTIDYLYLTRANSFERASE, CHLOROPLASTIC"/>
    <property type="match status" value="1"/>
</dbReference>